<dbReference type="Proteomes" id="UP000319449">
    <property type="component" value="Unassembled WGS sequence"/>
</dbReference>
<gene>
    <name evidence="1" type="ORF">JN12_00575</name>
</gene>
<protein>
    <submittedName>
        <fullName evidence="1">Uncharacterized protein</fullName>
    </submittedName>
</protein>
<name>A0A562WSL4_9BACT</name>
<proteinExistence type="predicted"/>
<evidence type="ECO:0000313" key="2">
    <source>
        <dbReference type="Proteomes" id="UP000319449"/>
    </source>
</evidence>
<accession>A0A562WSL4</accession>
<organism evidence="1 2">
    <name type="scientific">Geobacter argillaceus</name>
    <dbReference type="NCBI Taxonomy" id="345631"/>
    <lineage>
        <taxon>Bacteria</taxon>
        <taxon>Pseudomonadati</taxon>
        <taxon>Thermodesulfobacteriota</taxon>
        <taxon>Desulfuromonadia</taxon>
        <taxon>Geobacterales</taxon>
        <taxon>Geobacteraceae</taxon>
        <taxon>Geobacter</taxon>
    </lineage>
</organism>
<keyword evidence="2" id="KW-1185">Reference proteome</keyword>
<sequence>MFEKVFAELDERIGRENKEFMPDEWKEAVSWFLPYAMELEEHSPLDKYPLTTPFQVITV</sequence>
<reference evidence="1 2" key="1">
    <citation type="submission" date="2019-07" db="EMBL/GenBank/DDBJ databases">
        <title>Genomic Encyclopedia of Archaeal and Bacterial Type Strains, Phase II (KMG-II): from individual species to whole genera.</title>
        <authorList>
            <person name="Goeker M."/>
        </authorList>
    </citation>
    <scope>NUCLEOTIDE SEQUENCE [LARGE SCALE GENOMIC DNA]</scope>
    <source>
        <strain evidence="1 2">ATCC BAA-1139</strain>
    </source>
</reference>
<comment type="caution">
    <text evidence="1">The sequence shown here is derived from an EMBL/GenBank/DDBJ whole genome shotgun (WGS) entry which is preliminary data.</text>
</comment>
<dbReference type="AlphaFoldDB" id="A0A562WSL4"/>
<evidence type="ECO:0000313" key="1">
    <source>
        <dbReference type="EMBL" id="TWJ33160.1"/>
    </source>
</evidence>
<dbReference type="EMBL" id="VLLN01000002">
    <property type="protein sequence ID" value="TWJ33160.1"/>
    <property type="molecule type" value="Genomic_DNA"/>
</dbReference>
<dbReference type="RefSeq" id="WP_145017885.1">
    <property type="nucleotide sequence ID" value="NZ_VLLN01000002.1"/>
</dbReference>